<dbReference type="InterPro" id="IPR001313">
    <property type="entry name" value="Pumilio_RNA-bd_rpt"/>
</dbReference>
<keyword evidence="5" id="KW-0539">Nucleus</keyword>
<dbReference type="GO" id="GO:0000056">
    <property type="term" value="P:ribosomal small subunit export from nucleus"/>
    <property type="evidence" value="ECO:0007669"/>
    <property type="project" value="TreeGrafter"/>
</dbReference>
<feature type="region of interest" description="Disordered" evidence="9">
    <location>
        <begin position="850"/>
        <end position="882"/>
    </location>
</feature>
<dbReference type="PROSITE" id="PS50303">
    <property type="entry name" value="PUM_HD"/>
    <property type="match status" value="1"/>
</dbReference>
<keyword evidence="13" id="KW-1185">Reference proteome</keyword>
<feature type="repeat" description="Pumilio" evidence="8">
    <location>
        <begin position="303"/>
        <end position="338"/>
    </location>
</feature>
<feature type="compositionally biased region" description="Basic and acidic residues" evidence="9">
    <location>
        <begin position="199"/>
        <end position="214"/>
    </location>
</feature>
<dbReference type="GO" id="GO:0010608">
    <property type="term" value="P:post-transcriptional regulation of gene expression"/>
    <property type="evidence" value="ECO:0007669"/>
    <property type="project" value="UniProtKB-ARBA"/>
</dbReference>
<evidence type="ECO:0000256" key="9">
    <source>
        <dbReference type="SAM" id="MobiDB-lite"/>
    </source>
</evidence>
<keyword evidence="4" id="KW-0677">Repeat</keyword>
<gene>
    <name evidence="12" type="ORF">KGF57_003755</name>
</gene>
<dbReference type="GO" id="GO:0003729">
    <property type="term" value="F:mRNA binding"/>
    <property type="evidence" value="ECO:0007669"/>
    <property type="project" value="UniProtKB-ARBA"/>
</dbReference>
<dbReference type="AlphaFoldDB" id="A0AAD5BD21"/>
<evidence type="ECO:0000313" key="13">
    <source>
        <dbReference type="Proteomes" id="UP001204833"/>
    </source>
</evidence>
<dbReference type="PANTHER" id="PTHR13102">
    <property type="entry name" value="NUCLEOLAR PROTEIN 9"/>
    <property type="match status" value="1"/>
</dbReference>
<dbReference type="Gene3D" id="1.25.10.10">
    <property type="entry name" value="Leucine-rich Repeat Variant"/>
    <property type="match status" value="2"/>
</dbReference>
<dbReference type="GO" id="GO:0000480">
    <property type="term" value="P:endonucleolytic cleavage in 5'-ETS of tricistronic rRNA transcript (SSU-rRNA, 5.8S rRNA, LSU-rRNA)"/>
    <property type="evidence" value="ECO:0007669"/>
    <property type="project" value="TreeGrafter"/>
</dbReference>
<feature type="signal peptide" evidence="10">
    <location>
        <begin position="1"/>
        <end position="18"/>
    </location>
</feature>
<evidence type="ECO:0000256" key="7">
    <source>
        <dbReference type="ARBA" id="ARBA00031929"/>
    </source>
</evidence>
<dbReference type="PANTHER" id="PTHR13102:SF0">
    <property type="entry name" value="NUCLEOLAR PROTEIN 9"/>
    <property type="match status" value="1"/>
</dbReference>
<feature type="compositionally biased region" description="Polar residues" evidence="9">
    <location>
        <begin position="168"/>
        <end position="191"/>
    </location>
</feature>
<sequence length="882" mass="101863">MKLSIAVLTTVAAALVASAPVASNETAAPSLPVDNPLERVVEAFFNGPSIDSEVENKVEDKSVAEAKEAAGAQKRDAEAKPHWTTYGYYEPQKRDAEAKPHWTTYGYYEPQKRDAEAKPHWTTYGYYEPQKRDAEAKPHWTTYGYYEPQKRDAEAKPHWTTYGYYEPQKSSQNKNTSFRTKYNIQTMGSSKSRGRRAEKKAQKLDSTDFSEPKNESQAQPENIPNTFFGLVDASEIDYFKQAESTLNVNAFESEEDREGFITSVLEEAQGKELKLVTNQICSKLMERLVLFANTQQLKTIFENLSNHFVSLAFHKYASHVLETLLVRAAALIEKEILQTDEVKYEEEDGVVIADRNDTKSVETLFIAMVDEFKPYLLTMIDHQYASHVLRLLILILAGKELPSTTVSNSVLRSKKSKIARKMIEIKDNEDFNRAFQTPPAFKEELRQYFQDLTKDMDTKKARELSIHKIASPVMQLVIQLEGLVDRERTMWHLVFSKQGDEKVSDEEAFVEYLLSDPVGSHFFEAIIKNDGPKPQYIERLYKLYMKDRVLKLARRSTTGVYIIQALLFKLKPVEVEFILDQIIPELSNLISIADNQNLDLAQKVIDASISRGNYLRDEIITQLFIKFAPNYDFANPQTDTSTEFIENVLQLTGSTLGNTRGDWPTAEERKRALFLEKLMELDSRFVICTWLNFIALPVEKFVQMCFHGVFSHVVENSLVVDKEETKQVQILRKRYLNIFQNQVVALSCNSYGSHIVDRLWDFTVLLPMYKDRIASELMSESHKVKESQYGKLVWKNWSMELFVRKKFDWKRLVKEQEQEFHGGEDITRTKKPIELKLERLAEEKRIQAERAERAQSGYNKRKLDELTGAAEKKQKLRGRRRE</sequence>
<feature type="compositionally biased region" description="Basic and acidic residues" evidence="9">
    <location>
        <begin position="861"/>
        <end position="873"/>
    </location>
</feature>
<evidence type="ECO:0000256" key="3">
    <source>
        <dbReference type="ARBA" id="ARBA00016427"/>
    </source>
</evidence>
<feature type="chain" id="PRO_5042295942" description="Nucleolar protein 9" evidence="10">
    <location>
        <begin position="19"/>
        <end position="882"/>
    </location>
</feature>
<dbReference type="GO" id="GO:0000447">
    <property type="term" value="P:endonucleolytic cleavage in ITS1 to separate SSU-rRNA from 5.8S rRNA and LSU-rRNA from tricistronic rRNA transcript (SSU-rRNA, 5.8S rRNA, LSU-rRNA)"/>
    <property type="evidence" value="ECO:0007669"/>
    <property type="project" value="TreeGrafter"/>
</dbReference>
<evidence type="ECO:0000256" key="8">
    <source>
        <dbReference type="PROSITE-ProRule" id="PRU00317"/>
    </source>
</evidence>
<dbReference type="GO" id="GO:0030686">
    <property type="term" value="C:90S preribosome"/>
    <property type="evidence" value="ECO:0007669"/>
    <property type="project" value="TreeGrafter"/>
</dbReference>
<dbReference type="GeneID" id="76151813"/>
<dbReference type="InterPro" id="IPR011989">
    <property type="entry name" value="ARM-like"/>
</dbReference>
<comment type="similarity">
    <text evidence="2">Belongs to the NOP9 family.</text>
</comment>
<evidence type="ECO:0000256" key="2">
    <source>
        <dbReference type="ARBA" id="ARBA00005301"/>
    </source>
</evidence>
<dbReference type="RefSeq" id="XP_051607619.1">
    <property type="nucleotide sequence ID" value="XM_051753207.1"/>
</dbReference>
<dbReference type="PROSITE" id="PS50302">
    <property type="entry name" value="PUM"/>
    <property type="match status" value="1"/>
</dbReference>
<evidence type="ECO:0000259" key="11">
    <source>
        <dbReference type="PROSITE" id="PS50303"/>
    </source>
</evidence>
<dbReference type="InterPro" id="IPR016024">
    <property type="entry name" value="ARM-type_fold"/>
</dbReference>
<dbReference type="GO" id="GO:0010629">
    <property type="term" value="P:negative regulation of gene expression"/>
    <property type="evidence" value="ECO:0007669"/>
    <property type="project" value="UniProtKB-ARBA"/>
</dbReference>
<feature type="domain" description="PUM-HD" evidence="11">
    <location>
        <begin position="199"/>
        <end position="570"/>
    </location>
</feature>
<dbReference type="EMBL" id="JAIHNG010000133">
    <property type="protein sequence ID" value="KAI5954732.1"/>
    <property type="molecule type" value="Genomic_DNA"/>
</dbReference>
<evidence type="ECO:0000256" key="10">
    <source>
        <dbReference type="SAM" id="SignalP"/>
    </source>
</evidence>
<dbReference type="Proteomes" id="UP001204833">
    <property type="component" value="Unassembled WGS sequence"/>
</dbReference>
<protein>
    <recommendedName>
        <fullName evidence="3">Nucleolar protein 9</fullName>
    </recommendedName>
    <alternativeName>
        <fullName evidence="6 7">Pumilio domain-containing protein NOP9</fullName>
    </alternativeName>
</protein>
<dbReference type="GO" id="GO:0005730">
    <property type="term" value="C:nucleolus"/>
    <property type="evidence" value="ECO:0007669"/>
    <property type="project" value="UniProtKB-SubCell"/>
</dbReference>
<dbReference type="Pfam" id="PF22493">
    <property type="entry name" value="PUF_NOP9"/>
    <property type="match status" value="1"/>
</dbReference>
<dbReference type="SUPFAM" id="SSF48371">
    <property type="entry name" value="ARM repeat"/>
    <property type="match status" value="1"/>
</dbReference>
<reference evidence="12 13" key="1">
    <citation type="journal article" date="2022" name="DNA Res.">
        <title>Genome analysis of five recently described species of the CUG-Ser clade uncovers Candida theae as a new hybrid lineage with pathogenic potential in the Candida parapsilosis species complex.</title>
        <authorList>
            <person name="Mixao V."/>
            <person name="Del Olmo V."/>
            <person name="Hegedusova E."/>
            <person name="Saus E."/>
            <person name="Pryszcz L."/>
            <person name="Cillingova A."/>
            <person name="Nosek J."/>
            <person name="Gabaldon T."/>
        </authorList>
    </citation>
    <scope>NUCLEOTIDE SEQUENCE [LARGE SCALE GENOMIC DNA]</scope>
    <source>
        <strain evidence="12 13">CBS 12239</strain>
    </source>
</reference>
<evidence type="ECO:0000256" key="1">
    <source>
        <dbReference type="ARBA" id="ARBA00004604"/>
    </source>
</evidence>
<feature type="compositionally biased region" description="Polar residues" evidence="9">
    <location>
        <begin position="215"/>
        <end position="224"/>
    </location>
</feature>
<accession>A0AAD5BD21</accession>
<dbReference type="InterPro" id="IPR040000">
    <property type="entry name" value="NOP9"/>
</dbReference>
<evidence type="ECO:0000256" key="5">
    <source>
        <dbReference type="ARBA" id="ARBA00023242"/>
    </source>
</evidence>
<name>A0AAD5BD21_9ASCO</name>
<feature type="region of interest" description="Disordered" evidence="9">
    <location>
        <begin position="165"/>
        <end position="224"/>
    </location>
</feature>
<organism evidence="12 13">
    <name type="scientific">Candida theae</name>
    <dbReference type="NCBI Taxonomy" id="1198502"/>
    <lineage>
        <taxon>Eukaryota</taxon>
        <taxon>Fungi</taxon>
        <taxon>Dikarya</taxon>
        <taxon>Ascomycota</taxon>
        <taxon>Saccharomycotina</taxon>
        <taxon>Pichiomycetes</taxon>
        <taxon>Debaryomycetaceae</taxon>
        <taxon>Candida/Lodderomyces clade</taxon>
        <taxon>Candida</taxon>
    </lineage>
</organism>
<dbReference type="SMART" id="SM00025">
    <property type="entry name" value="Pumilio"/>
    <property type="match status" value="8"/>
</dbReference>
<evidence type="ECO:0000256" key="6">
    <source>
        <dbReference type="ARBA" id="ARBA00030932"/>
    </source>
</evidence>
<dbReference type="InterPro" id="IPR033133">
    <property type="entry name" value="PUM-HD"/>
</dbReference>
<proteinExistence type="inferred from homology"/>
<keyword evidence="10" id="KW-0732">Signal</keyword>
<evidence type="ECO:0000313" key="12">
    <source>
        <dbReference type="EMBL" id="KAI5954732.1"/>
    </source>
</evidence>
<dbReference type="GO" id="GO:0000472">
    <property type="term" value="P:endonucleolytic cleavage to generate mature 5'-end of SSU-rRNA from (SSU-rRNA, 5.8S rRNA, LSU-rRNA)"/>
    <property type="evidence" value="ECO:0007669"/>
    <property type="project" value="TreeGrafter"/>
</dbReference>
<evidence type="ECO:0000256" key="4">
    <source>
        <dbReference type="ARBA" id="ARBA00022737"/>
    </source>
</evidence>
<comment type="caution">
    <text evidence="12">The sequence shown here is derived from an EMBL/GenBank/DDBJ whole genome shotgun (WGS) entry which is preliminary data.</text>
</comment>
<comment type="subcellular location">
    <subcellularLocation>
        <location evidence="1">Nucleus</location>
        <location evidence="1">Nucleolus</location>
    </subcellularLocation>
</comment>
<dbReference type="GO" id="GO:0030688">
    <property type="term" value="C:preribosome, small subunit precursor"/>
    <property type="evidence" value="ECO:0007669"/>
    <property type="project" value="TreeGrafter"/>
</dbReference>